<comment type="subcellular location">
    <subcellularLocation>
        <location evidence="1">Membrane</location>
    </subcellularLocation>
</comment>
<name>A0A552WMJ6_9MICO</name>
<keyword evidence="8" id="KW-0378">Hydrolase</keyword>
<evidence type="ECO:0000256" key="1">
    <source>
        <dbReference type="ARBA" id="ARBA00004370"/>
    </source>
</evidence>
<dbReference type="InterPro" id="IPR036286">
    <property type="entry name" value="LexA/Signal_pep-like_sf"/>
</dbReference>
<evidence type="ECO:0000256" key="2">
    <source>
        <dbReference type="ARBA" id="ARBA00022692"/>
    </source>
</evidence>
<dbReference type="EMBL" id="VJXR01000060">
    <property type="protein sequence ID" value="TRW43924.1"/>
    <property type="molecule type" value="Genomic_DNA"/>
</dbReference>
<dbReference type="CDD" id="cd06530">
    <property type="entry name" value="S26_SPase_I"/>
    <property type="match status" value="1"/>
</dbReference>
<keyword evidence="2" id="KW-0812">Transmembrane</keyword>
<gene>
    <name evidence="8" type="ORF">FJ693_15665</name>
</gene>
<dbReference type="GO" id="GO:0009003">
    <property type="term" value="F:signal peptidase activity"/>
    <property type="evidence" value="ECO:0007669"/>
    <property type="project" value="UniProtKB-EC"/>
</dbReference>
<dbReference type="SUPFAM" id="SSF51306">
    <property type="entry name" value="LexA/Signal peptidase"/>
    <property type="match status" value="1"/>
</dbReference>
<evidence type="ECO:0000259" key="7">
    <source>
        <dbReference type="Pfam" id="PF10502"/>
    </source>
</evidence>
<dbReference type="Pfam" id="PF10502">
    <property type="entry name" value="Peptidase_S26"/>
    <property type="match status" value="1"/>
</dbReference>
<protein>
    <recommendedName>
        <fullName evidence="5">Signal peptidase I</fullName>
        <ecNumber evidence="5">3.4.21.89</ecNumber>
    </recommendedName>
</protein>
<evidence type="ECO:0000313" key="9">
    <source>
        <dbReference type="Proteomes" id="UP000318693"/>
    </source>
</evidence>
<accession>A0A552WMJ6</accession>
<dbReference type="EC" id="3.4.21.89" evidence="5"/>
<comment type="caution">
    <text evidence="8">The sequence shown here is derived from an EMBL/GenBank/DDBJ whole genome shotgun (WGS) entry which is preliminary data.</text>
</comment>
<reference evidence="8 9" key="1">
    <citation type="submission" date="2019-07" db="EMBL/GenBank/DDBJ databases">
        <title>Georgenia wutianyii sp. nov. and Georgenia *** sp. nov. isolated from plateau pika (Ochotona curzoniae) in the Qinghai-Tibet plateau of China.</title>
        <authorList>
            <person name="Tian Z."/>
        </authorList>
    </citation>
    <scope>NUCLEOTIDE SEQUENCE [LARGE SCALE GENOMIC DNA]</scope>
    <source>
        <strain evidence="8 9">Z446</strain>
    </source>
</reference>
<dbReference type="GO" id="GO:0016020">
    <property type="term" value="C:membrane"/>
    <property type="evidence" value="ECO:0007669"/>
    <property type="project" value="UniProtKB-SubCell"/>
</dbReference>
<feature type="compositionally biased region" description="Basic and acidic residues" evidence="6">
    <location>
        <begin position="228"/>
        <end position="240"/>
    </location>
</feature>
<keyword evidence="4" id="KW-0472">Membrane</keyword>
<dbReference type="NCBIfam" id="TIGR02228">
    <property type="entry name" value="sigpep_I_arch"/>
    <property type="match status" value="1"/>
</dbReference>
<keyword evidence="9" id="KW-1185">Reference proteome</keyword>
<feature type="region of interest" description="Disordered" evidence="6">
    <location>
        <begin position="191"/>
        <end position="240"/>
    </location>
</feature>
<proteinExistence type="predicted"/>
<dbReference type="InterPro" id="IPR001733">
    <property type="entry name" value="Peptidase_S26B"/>
</dbReference>
<dbReference type="AlphaFoldDB" id="A0A552WMJ6"/>
<dbReference type="InterPro" id="IPR019533">
    <property type="entry name" value="Peptidase_S26"/>
</dbReference>
<evidence type="ECO:0000256" key="3">
    <source>
        <dbReference type="ARBA" id="ARBA00022989"/>
    </source>
</evidence>
<sequence>MSAMSSIARRAGTVLLWLVLAVVVVLASLMVLVPRVTGWVPLTILTGSMEPTIPTGSQVVVQTIDGEADASKLNVGDVVTFMPYPDDPKLVTHRIVSRTLSSDGGISFETQGDANNAADSWTLTATQLRGVVQYHVPYAGYLATALDGNQKQTGVGVAAAALLAYAVAQFLGALRERRTFAPAIAADSEPFTAGPAGVAVPEDAQPTRAASTKHDTAARTHGPRHRRDQPGRDRELVDAA</sequence>
<feature type="domain" description="Peptidase S26" evidence="7">
    <location>
        <begin position="20"/>
        <end position="90"/>
    </location>
</feature>
<dbReference type="Proteomes" id="UP000318693">
    <property type="component" value="Unassembled WGS sequence"/>
</dbReference>
<evidence type="ECO:0000256" key="4">
    <source>
        <dbReference type="ARBA" id="ARBA00023136"/>
    </source>
</evidence>
<organism evidence="8 9">
    <name type="scientific">Georgenia yuyongxinii</name>
    <dbReference type="NCBI Taxonomy" id="2589797"/>
    <lineage>
        <taxon>Bacteria</taxon>
        <taxon>Bacillati</taxon>
        <taxon>Actinomycetota</taxon>
        <taxon>Actinomycetes</taxon>
        <taxon>Micrococcales</taxon>
        <taxon>Bogoriellaceae</taxon>
        <taxon>Georgenia</taxon>
    </lineage>
</organism>
<evidence type="ECO:0000256" key="5">
    <source>
        <dbReference type="NCBIfam" id="TIGR02228"/>
    </source>
</evidence>
<evidence type="ECO:0000313" key="8">
    <source>
        <dbReference type="EMBL" id="TRW43924.1"/>
    </source>
</evidence>
<dbReference type="GO" id="GO:0006465">
    <property type="term" value="P:signal peptide processing"/>
    <property type="evidence" value="ECO:0007669"/>
    <property type="project" value="UniProtKB-UniRule"/>
</dbReference>
<keyword evidence="3" id="KW-1133">Transmembrane helix</keyword>
<dbReference type="GO" id="GO:0004252">
    <property type="term" value="F:serine-type endopeptidase activity"/>
    <property type="evidence" value="ECO:0007669"/>
    <property type="project" value="UniProtKB-UniRule"/>
</dbReference>
<evidence type="ECO:0000256" key="6">
    <source>
        <dbReference type="SAM" id="MobiDB-lite"/>
    </source>
</evidence>